<evidence type="ECO:0000256" key="6">
    <source>
        <dbReference type="SAM" id="Phobius"/>
    </source>
</evidence>
<evidence type="ECO:0000256" key="2">
    <source>
        <dbReference type="ARBA" id="ARBA00022448"/>
    </source>
</evidence>
<dbReference type="InterPro" id="IPR050327">
    <property type="entry name" value="Proton-linked_MCT"/>
</dbReference>
<dbReference type="PANTHER" id="PTHR11360:SF304">
    <property type="entry name" value="MFS DOMAIN-CONTAINING PROTEIN"/>
    <property type="match status" value="1"/>
</dbReference>
<feature type="transmembrane region" description="Helical" evidence="6">
    <location>
        <begin position="101"/>
        <end position="125"/>
    </location>
</feature>
<keyword evidence="2" id="KW-0813">Transport</keyword>
<dbReference type="InterPro" id="IPR020846">
    <property type="entry name" value="MFS_dom"/>
</dbReference>
<dbReference type="RefSeq" id="WP_316266324.1">
    <property type="nucleotide sequence ID" value="NZ_AP027742.1"/>
</dbReference>
<comment type="subcellular location">
    <subcellularLocation>
        <location evidence="1">Cell membrane</location>
        <topology evidence="1">Multi-pass membrane protein</topology>
    </subcellularLocation>
</comment>
<evidence type="ECO:0000259" key="7">
    <source>
        <dbReference type="PROSITE" id="PS50850"/>
    </source>
</evidence>
<dbReference type="InterPro" id="IPR011701">
    <property type="entry name" value="MFS"/>
</dbReference>
<dbReference type="PROSITE" id="PS50850">
    <property type="entry name" value="MFS"/>
    <property type="match status" value="1"/>
</dbReference>
<name>A0ABM8I3Q9_9FIRM</name>
<feature type="transmembrane region" description="Helical" evidence="6">
    <location>
        <begin position="294"/>
        <end position="327"/>
    </location>
</feature>
<keyword evidence="5 6" id="KW-0472">Membrane</keyword>
<evidence type="ECO:0000256" key="5">
    <source>
        <dbReference type="ARBA" id="ARBA00023136"/>
    </source>
</evidence>
<reference evidence="9" key="1">
    <citation type="journal article" date="2023" name="Int. J. Syst. Evol. Microbiol.">
        <title>Claveliimonas bilis gen. nov., sp. nov., deoxycholic acid-producing bacteria isolated from human faeces, and reclassification of Sellimonas monacensis Zenner et al. 2021 as Claveliimonas monacensis comb. nov.</title>
        <authorList>
            <person name="Hisatomi A."/>
            <person name="Kastawa N.W.E.P.G."/>
            <person name="Song I."/>
            <person name="Ohkuma M."/>
            <person name="Fukiya S."/>
            <person name="Sakamoto M."/>
        </authorList>
    </citation>
    <scope>NUCLEOTIDE SEQUENCE [LARGE SCALE GENOMIC DNA]</scope>
    <source>
        <strain evidence="9">12BBH14</strain>
    </source>
</reference>
<keyword evidence="9" id="KW-1185">Reference proteome</keyword>
<evidence type="ECO:0000313" key="8">
    <source>
        <dbReference type="EMBL" id="BDZ76752.1"/>
    </source>
</evidence>
<evidence type="ECO:0000256" key="4">
    <source>
        <dbReference type="ARBA" id="ARBA00022989"/>
    </source>
</evidence>
<dbReference type="Proteomes" id="UP001305815">
    <property type="component" value="Chromosome"/>
</dbReference>
<feature type="transmembrane region" description="Helical" evidence="6">
    <location>
        <begin position="374"/>
        <end position="392"/>
    </location>
</feature>
<dbReference type="EMBL" id="AP027742">
    <property type="protein sequence ID" value="BDZ76752.1"/>
    <property type="molecule type" value="Genomic_DNA"/>
</dbReference>
<keyword evidence="4 6" id="KW-1133">Transmembrane helix</keyword>
<feature type="transmembrane region" description="Helical" evidence="6">
    <location>
        <begin position="76"/>
        <end position="95"/>
    </location>
</feature>
<keyword evidence="3 6" id="KW-0812">Transmembrane</keyword>
<proteinExistence type="predicted"/>
<sequence length="393" mass="41949">MRQKRQPNRYVILAAASIVNFVHGNPYIWTVFQPYVQEEYGLSLAASSQPFTIIIGIFAAGNMLGGFLQHKIGARATIFFGSAVMCGGFFLAAMAPHNMPWLISLGYGALGGFGSGCAFSMLTAVPQEWFPRQRGMVSGITIGMVGISGILMNPLCDYVLSRWGYRTAMLMVTVIYAVLCLGAFWVREPSASDQAALSQGSSALQGDSESSKKQFTVGEMMRTRSYLIISTIMALAVPAYVLVNPLMKSLGMARGLTNSQALAGVMAASIANIVGRFALPWLSDLAGRKKILRMIYLLCTVSVIGVSAAGGLLFIVLISAVCLVYGGVVSLFPVVVSDHFGTKYQGINYGAVMIGYGLISILCPYLLDIAGIELSFILAGVASGVGLFLLKFL</sequence>
<dbReference type="SUPFAM" id="SSF103473">
    <property type="entry name" value="MFS general substrate transporter"/>
    <property type="match status" value="1"/>
</dbReference>
<evidence type="ECO:0000313" key="9">
    <source>
        <dbReference type="Proteomes" id="UP001305815"/>
    </source>
</evidence>
<evidence type="ECO:0000256" key="3">
    <source>
        <dbReference type="ARBA" id="ARBA00022692"/>
    </source>
</evidence>
<evidence type="ECO:0000256" key="1">
    <source>
        <dbReference type="ARBA" id="ARBA00004651"/>
    </source>
</evidence>
<feature type="transmembrane region" description="Helical" evidence="6">
    <location>
        <begin position="225"/>
        <end position="243"/>
    </location>
</feature>
<gene>
    <name evidence="8" type="ORF">Lac1_09350</name>
</gene>
<feature type="transmembrane region" description="Helical" evidence="6">
    <location>
        <begin position="40"/>
        <end position="64"/>
    </location>
</feature>
<feature type="transmembrane region" description="Helical" evidence="6">
    <location>
        <begin position="167"/>
        <end position="186"/>
    </location>
</feature>
<feature type="transmembrane region" description="Helical" evidence="6">
    <location>
        <begin position="137"/>
        <end position="155"/>
    </location>
</feature>
<organism evidence="8 9">
    <name type="scientific">Claveliimonas bilis</name>
    <dbReference type="NCBI Taxonomy" id="3028070"/>
    <lineage>
        <taxon>Bacteria</taxon>
        <taxon>Bacillati</taxon>
        <taxon>Bacillota</taxon>
        <taxon>Clostridia</taxon>
        <taxon>Lachnospirales</taxon>
        <taxon>Lachnospiraceae</taxon>
        <taxon>Claveliimonas</taxon>
    </lineage>
</organism>
<dbReference type="Gene3D" id="1.20.1250.20">
    <property type="entry name" value="MFS general substrate transporter like domains"/>
    <property type="match status" value="2"/>
</dbReference>
<feature type="transmembrane region" description="Helical" evidence="6">
    <location>
        <begin position="347"/>
        <end position="367"/>
    </location>
</feature>
<accession>A0ABM8I3Q9</accession>
<dbReference type="Pfam" id="PF07690">
    <property type="entry name" value="MFS_1"/>
    <property type="match status" value="1"/>
</dbReference>
<feature type="transmembrane region" description="Helical" evidence="6">
    <location>
        <begin position="263"/>
        <end position="282"/>
    </location>
</feature>
<dbReference type="PANTHER" id="PTHR11360">
    <property type="entry name" value="MONOCARBOXYLATE TRANSPORTER"/>
    <property type="match status" value="1"/>
</dbReference>
<protein>
    <submittedName>
        <fullName evidence="8">MFS transporter</fullName>
    </submittedName>
</protein>
<feature type="domain" description="Major facilitator superfamily (MFS) profile" evidence="7">
    <location>
        <begin position="9"/>
        <end position="393"/>
    </location>
</feature>
<dbReference type="InterPro" id="IPR036259">
    <property type="entry name" value="MFS_trans_sf"/>
</dbReference>